<evidence type="ECO:0000256" key="1">
    <source>
        <dbReference type="SAM" id="MobiDB-lite"/>
    </source>
</evidence>
<keyword evidence="3" id="KW-1185">Reference proteome</keyword>
<evidence type="ECO:0000313" key="3">
    <source>
        <dbReference type="Proteomes" id="UP001057375"/>
    </source>
</evidence>
<name>A0ABQ5KL81_9EUKA</name>
<dbReference type="Proteomes" id="UP001057375">
    <property type="component" value="Unassembled WGS sequence"/>
</dbReference>
<reference evidence="2" key="1">
    <citation type="submission" date="2022-03" db="EMBL/GenBank/DDBJ databases">
        <title>Draft genome sequence of Aduncisulcus paluster, a free-living microaerophilic Fornicata.</title>
        <authorList>
            <person name="Yuyama I."/>
            <person name="Kume K."/>
            <person name="Tamura T."/>
            <person name="Inagaki Y."/>
            <person name="Hashimoto T."/>
        </authorList>
    </citation>
    <scope>NUCLEOTIDE SEQUENCE</scope>
    <source>
        <strain evidence="2">NY0171</strain>
    </source>
</reference>
<proteinExistence type="predicted"/>
<dbReference type="EMBL" id="BQXS01010185">
    <property type="protein sequence ID" value="GKT33259.1"/>
    <property type="molecule type" value="Genomic_DNA"/>
</dbReference>
<sequence length="585" mass="66857">HSLYSSSSSFAPSDREIDRILNGGEFTGRPKKFHDEQLTVRMEEERKWIEERRRVEENYQQQLEQEREKLEEERKKLEEARKRELSLNEKMYKLEESLRQYIDQKPKKIESRLHIPIRESSPSPPSSHSSHSIYIEEHLPTAHPPAVQPPTAHPPISHPPISHPPEHQPSISTKVAEVFSVDPMKKENPESLVKKDYPFADGLDNLDIWPILSDEAPMDVISDLDRDIIDMEDDTKHHQDYFGEIEKDPRPISSELPSSTGAACLPMPSKREIRKDIHDGPFHHPKVVIKNSKKLVIDKSLDKSDIYGSISQRPGLEEIVIRIKSRLESMRPLLRKYIDKQNLAIEFGKDLVCIIPPDFYYDGKNVNHFRDSVGFKPGVSWWCCPIPGYGNTKSDAISVEFERALSKSVIETLYSYPMEIICIVWALTCFIAYKFPQYIIPPFEEDPFQPPFKIGEIGIAVKASLHSAPPSTLDGPIERNGVVLLVAQLNPPPDGCDKSAFHDICWIPIPFMRGSKRFCSPKTSLVMCVEETRGGVPRRSWRGIIAEDQANQIKKLVKAMLSSIRYYASVVDKGPYISIHTNTKL</sequence>
<accession>A0ABQ5KL81</accession>
<feature type="region of interest" description="Disordered" evidence="1">
    <location>
        <begin position="58"/>
        <end position="81"/>
    </location>
</feature>
<protein>
    <submittedName>
        <fullName evidence="2">Uncharacterized protein</fullName>
    </submittedName>
</protein>
<feature type="region of interest" description="Disordered" evidence="1">
    <location>
        <begin position="141"/>
        <end position="169"/>
    </location>
</feature>
<evidence type="ECO:0000313" key="2">
    <source>
        <dbReference type="EMBL" id="GKT33259.1"/>
    </source>
</evidence>
<gene>
    <name evidence="2" type="ORF">ADUPG1_007228</name>
</gene>
<comment type="caution">
    <text evidence="2">The sequence shown here is derived from an EMBL/GenBank/DDBJ whole genome shotgun (WGS) entry which is preliminary data.</text>
</comment>
<feature type="non-terminal residue" evidence="2">
    <location>
        <position position="1"/>
    </location>
</feature>
<organism evidence="2 3">
    <name type="scientific">Aduncisulcus paluster</name>
    <dbReference type="NCBI Taxonomy" id="2918883"/>
    <lineage>
        <taxon>Eukaryota</taxon>
        <taxon>Metamonada</taxon>
        <taxon>Carpediemonas-like organisms</taxon>
        <taxon>Aduncisulcus</taxon>
    </lineage>
</organism>
<feature type="compositionally biased region" description="Pro residues" evidence="1">
    <location>
        <begin position="142"/>
        <end position="163"/>
    </location>
</feature>
<feature type="compositionally biased region" description="Basic and acidic residues" evidence="1">
    <location>
        <begin position="64"/>
        <end position="81"/>
    </location>
</feature>